<dbReference type="InterPro" id="IPR050469">
    <property type="entry name" value="Diguanylate_Cyclase"/>
</dbReference>
<organism evidence="4 5">
    <name type="scientific">Thiomicrorhabdus marina</name>
    <dbReference type="NCBI Taxonomy" id="2818442"/>
    <lineage>
        <taxon>Bacteria</taxon>
        <taxon>Pseudomonadati</taxon>
        <taxon>Pseudomonadota</taxon>
        <taxon>Gammaproteobacteria</taxon>
        <taxon>Thiotrichales</taxon>
        <taxon>Piscirickettsiaceae</taxon>
        <taxon>Thiomicrorhabdus</taxon>
    </lineage>
</organism>
<dbReference type="InterPro" id="IPR029787">
    <property type="entry name" value="Nucleotide_cyclase"/>
</dbReference>
<dbReference type="InterPro" id="IPR011006">
    <property type="entry name" value="CheY-like_superfamily"/>
</dbReference>
<sequence length="414" mass="47422">MSQPVFLIVDDQKSIAQVLKQKLSVQSTLPIKICHSLAETQMLLATGVTIEVALCDQNLADAPHGETIKYLLQQHIPTVVFSASFYDGKDGGNHYKKIADFVMKDSPAALDYAVNIMLNLSQNAQRQVWLLTSNQSNYAQKLINMLHLQRYQVQTFEKPEKIQQQLTSETPNIILIEDATNLKQEAVYQFIEEVRQGYNLNQLPMMICESSENIYSAIKMMKYGVNDFFNTSFTAEEFYVRLKQNIELSDSYHAIEDISRTDALTKIFNRRYFFESAEKKFAKLQQAQKPFFVLMADIDHFKQVNDTYGHQKGDEAIIFVAKQLQEFFSEYLVARFGGEEFCVFGELSNLDQIEQRCEAFRIHIETESDIATKIQFTVSLGLCSSGMNIDQAFNLADEALYRSKNNGRNKLSHC</sequence>
<protein>
    <recommendedName>
        <fullName evidence="1">diguanylate cyclase</fullName>
        <ecNumber evidence="1">2.7.7.65</ecNumber>
    </recommendedName>
</protein>
<dbReference type="EMBL" id="JAGETV010000003">
    <property type="protein sequence ID" value="MBO1926480.1"/>
    <property type="molecule type" value="Genomic_DNA"/>
</dbReference>
<dbReference type="RefSeq" id="WP_208147551.1">
    <property type="nucleotide sequence ID" value="NZ_JAGETV010000003.1"/>
</dbReference>
<dbReference type="EC" id="2.7.7.65" evidence="1"/>
<dbReference type="Proteomes" id="UP000664835">
    <property type="component" value="Unassembled WGS sequence"/>
</dbReference>
<name>A0ABS3Q2C9_9GAMM</name>
<dbReference type="PROSITE" id="PS50887">
    <property type="entry name" value="GGDEF"/>
    <property type="match status" value="1"/>
</dbReference>
<dbReference type="InterPro" id="IPR000160">
    <property type="entry name" value="GGDEF_dom"/>
</dbReference>
<dbReference type="SUPFAM" id="SSF55073">
    <property type="entry name" value="Nucleotide cyclase"/>
    <property type="match status" value="1"/>
</dbReference>
<comment type="catalytic activity">
    <reaction evidence="2">
        <text>2 GTP = 3',3'-c-di-GMP + 2 diphosphate</text>
        <dbReference type="Rhea" id="RHEA:24898"/>
        <dbReference type="ChEBI" id="CHEBI:33019"/>
        <dbReference type="ChEBI" id="CHEBI:37565"/>
        <dbReference type="ChEBI" id="CHEBI:58805"/>
        <dbReference type="EC" id="2.7.7.65"/>
    </reaction>
</comment>
<dbReference type="SMART" id="SM00267">
    <property type="entry name" value="GGDEF"/>
    <property type="match status" value="1"/>
</dbReference>
<evidence type="ECO:0000256" key="1">
    <source>
        <dbReference type="ARBA" id="ARBA00012528"/>
    </source>
</evidence>
<dbReference type="NCBIfam" id="TIGR00254">
    <property type="entry name" value="GGDEF"/>
    <property type="match status" value="1"/>
</dbReference>
<dbReference type="PANTHER" id="PTHR45138">
    <property type="entry name" value="REGULATORY COMPONENTS OF SENSORY TRANSDUCTION SYSTEM"/>
    <property type="match status" value="1"/>
</dbReference>
<dbReference type="CDD" id="cd01949">
    <property type="entry name" value="GGDEF"/>
    <property type="match status" value="1"/>
</dbReference>
<evidence type="ECO:0000256" key="2">
    <source>
        <dbReference type="ARBA" id="ARBA00034247"/>
    </source>
</evidence>
<keyword evidence="5" id="KW-1185">Reference proteome</keyword>
<feature type="domain" description="GGDEF" evidence="3">
    <location>
        <begin position="289"/>
        <end position="414"/>
    </location>
</feature>
<comment type="caution">
    <text evidence="4">The sequence shown here is derived from an EMBL/GenBank/DDBJ whole genome shotgun (WGS) entry which is preliminary data.</text>
</comment>
<evidence type="ECO:0000313" key="5">
    <source>
        <dbReference type="Proteomes" id="UP000664835"/>
    </source>
</evidence>
<dbReference type="SUPFAM" id="SSF52172">
    <property type="entry name" value="CheY-like"/>
    <property type="match status" value="2"/>
</dbReference>
<dbReference type="InterPro" id="IPR043128">
    <property type="entry name" value="Rev_trsase/Diguanyl_cyclase"/>
</dbReference>
<proteinExistence type="predicted"/>
<gene>
    <name evidence="4" type="ORF">J3998_02740</name>
</gene>
<accession>A0ABS3Q2C9</accession>
<dbReference type="Pfam" id="PF00990">
    <property type="entry name" value="GGDEF"/>
    <property type="match status" value="1"/>
</dbReference>
<dbReference type="Gene3D" id="3.40.50.2300">
    <property type="match status" value="2"/>
</dbReference>
<dbReference type="Gene3D" id="3.30.70.270">
    <property type="match status" value="1"/>
</dbReference>
<evidence type="ECO:0000259" key="3">
    <source>
        <dbReference type="PROSITE" id="PS50887"/>
    </source>
</evidence>
<evidence type="ECO:0000313" key="4">
    <source>
        <dbReference type="EMBL" id="MBO1926480.1"/>
    </source>
</evidence>
<dbReference type="PANTHER" id="PTHR45138:SF9">
    <property type="entry name" value="DIGUANYLATE CYCLASE DGCM-RELATED"/>
    <property type="match status" value="1"/>
</dbReference>
<reference evidence="4 5" key="1">
    <citation type="submission" date="2021-03" db="EMBL/GenBank/DDBJ databases">
        <title>Thiomicrorhabdus sp.nov.,novel sulfur-oxidizing bacteria isolated from coastal sediment.</title>
        <authorList>
            <person name="Liu X."/>
        </authorList>
    </citation>
    <scope>NUCLEOTIDE SEQUENCE [LARGE SCALE GENOMIC DNA]</scope>
    <source>
        <strain evidence="4 5">6S2-11</strain>
    </source>
</reference>